<protein>
    <recommendedName>
        <fullName evidence="6">RDD domain-containing protein</fullName>
    </recommendedName>
</protein>
<evidence type="ECO:0000313" key="7">
    <source>
        <dbReference type="EMBL" id="KAK7605280.1"/>
    </source>
</evidence>
<gene>
    <name evidence="7" type="ORF">V9T40_007138</name>
</gene>
<name>A0AAN9TUE1_9HEMI</name>
<keyword evidence="8" id="KW-1185">Reference proteome</keyword>
<comment type="subcellular location">
    <subcellularLocation>
        <location evidence="1">Membrane</location>
        <topology evidence="1">Multi-pass membrane protein</topology>
    </subcellularLocation>
</comment>
<sequence>MVWKENDQTSNGEFSSKEYLNSLEKWVQDTMLWQHLNFISFQSFMFNQAVSLRPSVANGPQQPLLNFRNAVADYSPYRTVAPSPITGVECRLPPLWKRLLAEFLDFLCLFVLKLFATFILVDFFDIFDWNKYDFDALIRKTWRFEYTAMVELTSELMVVELAHRIIVCLFETVWLHRGFRGFIGGATPGKKLMNLRVVRCEKVTLVRGEPDMVVLIEPGTDLGLIRASIRSVVKNFVVALFLPFTFTFLYFQYNRTGYDILAQSIVIEDPMRYRTDR</sequence>
<feature type="domain" description="RDD" evidence="6">
    <location>
        <begin position="93"/>
        <end position="199"/>
    </location>
</feature>
<evidence type="ECO:0000256" key="1">
    <source>
        <dbReference type="ARBA" id="ARBA00004141"/>
    </source>
</evidence>
<dbReference type="InterPro" id="IPR010432">
    <property type="entry name" value="RDD"/>
</dbReference>
<evidence type="ECO:0000259" key="6">
    <source>
        <dbReference type="Pfam" id="PF06271"/>
    </source>
</evidence>
<evidence type="ECO:0000256" key="4">
    <source>
        <dbReference type="ARBA" id="ARBA00023136"/>
    </source>
</evidence>
<dbReference type="PANTHER" id="PTHR13659">
    <property type="entry name" value="AUTOSOMAL HIGHLY CONSERVED PROTEIN"/>
    <property type="match status" value="1"/>
</dbReference>
<keyword evidence="3 5" id="KW-1133">Transmembrane helix</keyword>
<keyword evidence="4 5" id="KW-0472">Membrane</keyword>
<accession>A0AAN9TUE1</accession>
<proteinExistence type="predicted"/>
<comment type="caution">
    <text evidence="7">The sequence shown here is derived from an EMBL/GenBank/DDBJ whole genome shotgun (WGS) entry which is preliminary data.</text>
</comment>
<dbReference type="Pfam" id="PF06271">
    <property type="entry name" value="RDD"/>
    <property type="match status" value="1"/>
</dbReference>
<feature type="transmembrane region" description="Helical" evidence="5">
    <location>
        <begin position="103"/>
        <end position="124"/>
    </location>
</feature>
<evidence type="ECO:0000313" key="8">
    <source>
        <dbReference type="Proteomes" id="UP001367676"/>
    </source>
</evidence>
<dbReference type="PANTHER" id="PTHR13659:SF5">
    <property type="entry name" value="PROTEIN FAM8A1"/>
    <property type="match status" value="1"/>
</dbReference>
<evidence type="ECO:0000256" key="2">
    <source>
        <dbReference type="ARBA" id="ARBA00022692"/>
    </source>
</evidence>
<feature type="transmembrane region" description="Helical" evidence="5">
    <location>
        <begin position="232"/>
        <end position="251"/>
    </location>
</feature>
<keyword evidence="2 5" id="KW-0812">Transmembrane</keyword>
<evidence type="ECO:0000256" key="3">
    <source>
        <dbReference type="ARBA" id="ARBA00022989"/>
    </source>
</evidence>
<evidence type="ECO:0000256" key="5">
    <source>
        <dbReference type="SAM" id="Phobius"/>
    </source>
</evidence>
<dbReference type="Proteomes" id="UP001367676">
    <property type="component" value="Unassembled WGS sequence"/>
</dbReference>
<reference evidence="7 8" key="1">
    <citation type="submission" date="2024-03" db="EMBL/GenBank/DDBJ databases">
        <title>Adaptation during the transition from Ophiocordyceps entomopathogen to insect associate is accompanied by gene loss and intensified selection.</title>
        <authorList>
            <person name="Ward C.M."/>
            <person name="Onetto C.A."/>
            <person name="Borneman A.R."/>
        </authorList>
    </citation>
    <scope>NUCLEOTIDE SEQUENCE [LARGE SCALE GENOMIC DNA]</scope>
    <source>
        <strain evidence="7">AWRI1</strain>
        <tissue evidence="7">Single Adult Female</tissue>
    </source>
</reference>
<organism evidence="7 8">
    <name type="scientific">Parthenolecanium corni</name>
    <dbReference type="NCBI Taxonomy" id="536013"/>
    <lineage>
        <taxon>Eukaryota</taxon>
        <taxon>Metazoa</taxon>
        <taxon>Ecdysozoa</taxon>
        <taxon>Arthropoda</taxon>
        <taxon>Hexapoda</taxon>
        <taxon>Insecta</taxon>
        <taxon>Pterygota</taxon>
        <taxon>Neoptera</taxon>
        <taxon>Paraneoptera</taxon>
        <taxon>Hemiptera</taxon>
        <taxon>Sternorrhyncha</taxon>
        <taxon>Coccoidea</taxon>
        <taxon>Coccidae</taxon>
        <taxon>Parthenolecanium</taxon>
    </lineage>
</organism>
<dbReference type="InterPro" id="IPR039871">
    <property type="entry name" value="FAM8A1"/>
</dbReference>
<dbReference type="AlphaFoldDB" id="A0AAN9TUE1"/>
<dbReference type="GO" id="GO:0016020">
    <property type="term" value="C:membrane"/>
    <property type="evidence" value="ECO:0007669"/>
    <property type="project" value="UniProtKB-SubCell"/>
</dbReference>
<dbReference type="EMBL" id="JBBCAQ010000002">
    <property type="protein sequence ID" value="KAK7605280.1"/>
    <property type="molecule type" value="Genomic_DNA"/>
</dbReference>